<dbReference type="InterPro" id="IPR017930">
    <property type="entry name" value="Myb_dom"/>
</dbReference>
<name>A0A8T0H446_CERPU</name>
<keyword evidence="3" id="KW-0539">Nucleus</keyword>
<gene>
    <name evidence="6" type="ORF">KC19_8G148000</name>
</gene>
<dbReference type="PANTHER" id="PTHR31442:SF29">
    <property type="entry name" value="HOMEODOMAIN-LIKE SUPERFAMILY PROTEIN"/>
    <property type="match status" value="1"/>
</dbReference>
<dbReference type="PANTHER" id="PTHR31442">
    <property type="entry name" value="HOMEODOMAIN-LIKE SUPERFAMILY PROTEIN-RELATED"/>
    <property type="match status" value="1"/>
</dbReference>
<feature type="compositionally biased region" description="Basic and acidic residues" evidence="4">
    <location>
        <begin position="1"/>
        <end position="11"/>
    </location>
</feature>
<evidence type="ECO:0000256" key="2">
    <source>
        <dbReference type="ARBA" id="ARBA00023163"/>
    </source>
</evidence>
<evidence type="ECO:0000256" key="3">
    <source>
        <dbReference type="ARBA" id="ARBA00023242"/>
    </source>
</evidence>
<feature type="compositionally biased region" description="Basic and acidic residues" evidence="4">
    <location>
        <begin position="273"/>
        <end position="282"/>
    </location>
</feature>
<dbReference type="InterPro" id="IPR001005">
    <property type="entry name" value="SANT/Myb"/>
</dbReference>
<keyword evidence="1" id="KW-0805">Transcription regulation</keyword>
<feature type="compositionally biased region" description="Basic and acidic residues" evidence="4">
    <location>
        <begin position="127"/>
        <end position="173"/>
    </location>
</feature>
<feature type="region of interest" description="Disordered" evidence="4">
    <location>
        <begin position="127"/>
        <end position="304"/>
    </location>
</feature>
<dbReference type="Pfam" id="PF00249">
    <property type="entry name" value="Myb_DNA-binding"/>
    <property type="match status" value="1"/>
</dbReference>
<sequence length="498" mass="55066">MMTKDDDRVLEKDDDQVSDWTKGLPSNEELTPLSHTLISRILSSAFRIKHDDPMTAEDVQRESQATLRNLFNQKSTPSFDAFPAFQEEEDAGGYGYGREGRRVEEEFRGKRRVEDDFRGVRAEDEFRDEFRGNQRVEDREDSRGIRRAEVRRDGRPHAVEDRMDYRGASRLEIPRLPSAGSGTDTTGQEMGGVKSNVGVGGPRVQGVQSPAMNAATNSGREYSSAPTKPGNDTNNLEDRAERPGQSPSPFMTNALSYGPYESRGEAGSYANGKDVESSRGADLEPEDANSAGEPANSNEDPNAKRTRLVWTPQLHKRFVEAVGHLGIKNAVPKTIMQLMNVEGLKRENVASHLQKYRLYLKRMQGLSSDEPSASDYLFASTPLPPGMSPHFMPNSANRDDVGGVPFPTPILPMGFPGLVRPGPFGGYEHLPYGAMAGGYMQQTPMLDPRMAVNVSENESRSHAGGSRHVNHRSQSHQNQSNSSSQCELPLFPTNGNRR</sequence>
<dbReference type="Gene3D" id="1.10.10.60">
    <property type="entry name" value="Homeodomain-like"/>
    <property type="match status" value="1"/>
</dbReference>
<dbReference type="GO" id="GO:0003700">
    <property type="term" value="F:DNA-binding transcription factor activity"/>
    <property type="evidence" value="ECO:0007669"/>
    <property type="project" value="InterPro"/>
</dbReference>
<evidence type="ECO:0000256" key="4">
    <source>
        <dbReference type="SAM" id="MobiDB-lite"/>
    </source>
</evidence>
<dbReference type="InterPro" id="IPR006447">
    <property type="entry name" value="Myb_dom_plants"/>
</dbReference>
<feature type="region of interest" description="Disordered" evidence="4">
    <location>
        <begin position="453"/>
        <end position="498"/>
    </location>
</feature>
<dbReference type="GO" id="GO:0005634">
    <property type="term" value="C:nucleus"/>
    <property type="evidence" value="ECO:0007669"/>
    <property type="project" value="TreeGrafter"/>
</dbReference>
<evidence type="ECO:0000313" key="6">
    <source>
        <dbReference type="EMBL" id="KAG0564888.1"/>
    </source>
</evidence>
<dbReference type="PROSITE" id="PS51294">
    <property type="entry name" value="HTH_MYB"/>
    <property type="match status" value="1"/>
</dbReference>
<feature type="domain" description="HTH myb-type" evidence="5">
    <location>
        <begin position="302"/>
        <end position="361"/>
    </location>
</feature>
<dbReference type="SUPFAM" id="SSF46689">
    <property type="entry name" value="Homeodomain-like"/>
    <property type="match status" value="1"/>
</dbReference>
<dbReference type="NCBIfam" id="TIGR01557">
    <property type="entry name" value="myb_SHAQKYF"/>
    <property type="match status" value="1"/>
</dbReference>
<reference evidence="6" key="1">
    <citation type="submission" date="2020-06" db="EMBL/GenBank/DDBJ databases">
        <title>WGS assembly of Ceratodon purpureus strain R40.</title>
        <authorList>
            <person name="Carey S.B."/>
            <person name="Jenkins J."/>
            <person name="Shu S."/>
            <person name="Lovell J.T."/>
            <person name="Sreedasyam A."/>
            <person name="Maumus F."/>
            <person name="Tiley G.P."/>
            <person name="Fernandez-Pozo N."/>
            <person name="Barry K."/>
            <person name="Chen C."/>
            <person name="Wang M."/>
            <person name="Lipzen A."/>
            <person name="Daum C."/>
            <person name="Saski C.A."/>
            <person name="Payton A.C."/>
            <person name="Mcbreen J.C."/>
            <person name="Conrad R.E."/>
            <person name="Kollar L.M."/>
            <person name="Olsson S."/>
            <person name="Huttunen S."/>
            <person name="Landis J.B."/>
            <person name="Wickett N.J."/>
            <person name="Johnson M.G."/>
            <person name="Rensing S.A."/>
            <person name="Grimwood J."/>
            <person name="Schmutz J."/>
            <person name="Mcdaniel S.F."/>
        </authorList>
    </citation>
    <scope>NUCLEOTIDE SEQUENCE</scope>
    <source>
        <strain evidence="6">R40</strain>
    </source>
</reference>
<dbReference type="GO" id="GO:0003677">
    <property type="term" value="F:DNA binding"/>
    <property type="evidence" value="ECO:0007669"/>
    <property type="project" value="InterPro"/>
</dbReference>
<evidence type="ECO:0000256" key="1">
    <source>
        <dbReference type="ARBA" id="ARBA00023015"/>
    </source>
</evidence>
<feature type="region of interest" description="Disordered" evidence="4">
    <location>
        <begin position="1"/>
        <end position="28"/>
    </location>
</feature>
<evidence type="ECO:0000259" key="5">
    <source>
        <dbReference type="PROSITE" id="PS51294"/>
    </source>
</evidence>
<evidence type="ECO:0000313" key="7">
    <source>
        <dbReference type="Proteomes" id="UP000822688"/>
    </source>
</evidence>
<dbReference type="EMBL" id="CM026429">
    <property type="protein sequence ID" value="KAG0564888.1"/>
    <property type="molecule type" value="Genomic_DNA"/>
</dbReference>
<keyword evidence="2" id="KW-0804">Transcription</keyword>
<feature type="compositionally biased region" description="Polar residues" evidence="4">
    <location>
        <begin position="245"/>
        <end position="255"/>
    </location>
</feature>
<feature type="compositionally biased region" description="Polar residues" evidence="4">
    <location>
        <begin position="210"/>
        <end position="234"/>
    </location>
</feature>
<comment type="caution">
    <text evidence="6">The sequence shown here is derived from an EMBL/GenBank/DDBJ whole genome shotgun (WGS) entry which is preliminary data.</text>
</comment>
<accession>A0A8T0H446</accession>
<proteinExistence type="predicted"/>
<dbReference type="InterPro" id="IPR009057">
    <property type="entry name" value="Homeodomain-like_sf"/>
</dbReference>
<organism evidence="6 7">
    <name type="scientific">Ceratodon purpureus</name>
    <name type="common">Fire moss</name>
    <name type="synonym">Dicranum purpureum</name>
    <dbReference type="NCBI Taxonomy" id="3225"/>
    <lineage>
        <taxon>Eukaryota</taxon>
        <taxon>Viridiplantae</taxon>
        <taxon>Streptophyta</taxon>
        <taxon>Embryophyta</taxon>
        <taxon>Bryophyta</taxon>
        <taxon>Bryophytina</taxon>
        <taxon>Bryopsida</taxon>
        <taxon>Dicranidae</taxon>
        <taxon>Pseudoditrichales</taxon>
        <taxon>Ditrichaceae</taxon>
        <taxon>Ceratodon</taxon>
    </lineage>
</organism>
<keyword evidence="7" id="KW-1185">Reference proteome</keyword>
<protein>
    <recommendedName>
        <fullName evidence="5">HTH myb-type domain-containing protein</fullName>
    </recommendedName>
</protein>
<dbReference type="InterPro" id="IPR044841">
    <property type="entry name" value="LUX/BOA-like"/>
</dbReference>
<feature type="compositionally biased region" description="Low complexity" evidence="4">
    <location>
        <begin position="475"/>
        <end position="485"/>
    </location>
</feature>
<dbReference type="Proteomes" id="UP000822688">
    <property type="component" value="Chromosome 8"/>
</dbReference>
<dbReference type="AlphaFoldDB" id="A0A8T0H446"/>
<dbReference type="FunFam" id="1.10.10.60:FF:000007">
    <property type="entry name" value="Two-component response regulator"/>
    <property type="match status" value="1"/>
</dbReference>